<dbReference type="SUPFAM" id="SSF52540">
    <property type="entry name" value="P-loop containing nucleoside triphosphate hydrolases"/>
    <property type="match status" value="1"/>
</dbReference>
<dbReference type="InterPro" id="IPR038729">
    <property type="entry name" value="Rad50/SbcC_AAA"/>
</dbReference>
<feature type="domain" description="Rad50/SbcC-type AAA" evidence="1">
    <location>
        <begin position="4"/>
        <end position="78"/>
    </location>
</feature>
<name>A0A6M3Y197_9ZZZZ</name>
<dbReference type="GO" id="GO:0016887">
    <property type="term" value="F:ATP hydrolysis activity"/>
    <property type="evidence" value="ECO:0007669"/>
    <property type="project" value="InterPro"/>
</dbReference>
<dbReference type="Gene3D" id="3.40.50.300">
    <property type="entry name" value="P-loop containing nucleotide triphosphate hydrolases"/>
    <property type="match status" value="1"/>
</dbReference>
<reference evidence="2" key="1">
    <citation type="submission" date="2020-03" db="EMBL/GenBank/DDBJ databases">
        <title>The deep terrestrial virosphere.</title>
        <authorList>
            <person name="Holmfeldt K."/>
            <person name="Nilsson E."/>
            <person name="Simone D."/>
            <person name="Lopez-Fernandez M."/>
            <person name="Wu X."/>
            <person name="de Brujin I."/>
            <person name="Lundin D."/>
            <person name="Andersson A."/>
            <person name="Bertilsson S."/>
            <person name="Dopson M."/>
        </authorList>
    </citation>
    <scope>NUCLEOTIDE SEQUENCE</scope>
    <source>
        <strain evidence="2">TM448B03047</strain>
    </source>
</reference>
<protein>
    <submittedName>
        <fullName evidence="2">Putative ATPase domain containing protein</fullName>
    </submittedName>
</protein>
<dbReference type="InterPro" id="IPR027417">
    <property type="entry name" value="P-loop_NTPase"/>
</dbReference>
<evidence type="ECO:0000259" key="1">
    <source>
        <dbReference type="Pfam" id="PF13476"/>
    </source>
</evidence>
<organism evidence="2">
    <name type="scientific">viral metagenome</name>
    <dbReference type="NCBI Taxonomy" id="1070528"/>
    <lineage>
        <taxon>unclassified sequences</taxon>
        <taxon>metagenomes</taxon>
        <taxon>organismal metagenomes</taxon>
    </lineage>
</organism>
<gene>
    <name evidence="2" type="ORF">TM448B03047_0008</name>
</gene>
<dbReference type="Pfam" id="PF13476">
    <property type="entry name" value="AAA_23"/>
    <property type="match status" value="1"/>
</dbReference>
<sequence>MFQKLIIDNFQSHEHSELEFTPGVNVIIGQSDCGKSAIMRAFDWITTNKPSGDAFRSSFSEEDTAVALELDNGQLDRIRGKGINSYVMEGQDEFKAFGQDVPEPITALLNLGEVNVEHQLKGKPFFLLDDTPGEVARTLNKAVALDQIDQAFAYAGKQLREHKRNADSWHTQVEDITERAKQFDHIPATEKKLSRLEELAAEAQVHKQTSAMLISVLSSLKAIPPKLAPLLAIEARGGAIRGLEGDYIKLEETRFEADRLKEIISGLVGVSQGKKKVSALLFCKPKIEELTELYNRNTEAVDEAKQIRSLIVGLNNCGKGILAMNLLVTKLDEQYQAMVPDVCPTCGQEWPE</sequence>
<proteinExistence type="predicted"/>
<dbReference type="EMBL" id="MT144987">
    <property type="protein sequence ID" value="QJI02266.1"/>
    <property type="molecule type" value="Genomic_DNA"/>
</dbReference>
<dbReference type="AlphaFoldDB" id="A0A6M3Y197"/>
<evidence type="ECO:0000313" key="2">
    <source>
        <dbReference type="EMBL" id="QJI02266.1"/>
    </source>
</evidence>
<accession>A0A6M3Y197</accession>
<dbReference type="GO" id="GO:0006302">
    <property type="term" value="P:double-strand break repair"/>
    <property type="evidence" value="ECO:0007669"/>
    <property type="project" value="InterPro"/>
</dbReference>